<keyword evidence="2" id="KW-1185">Reference proteome</keyword>
<gene>
    <name evidence="1" type="ORF">H8S33_18205</name>
</gene>
<dbReference type="Proteomes" id="UP000637359">
    <property type="component" value="Unassembled WGS sequence"/>
</dbReference>
<dbReference type="Pfam" id="PF12746">
    <property type="entry name" value="GNAT_acetyltran"/>
    <property type="match status" value="1"/>
</dbReference>
<dbReference type="EMBL" id="JACOOL010000020">
    <property type="protein sequence ID" value="MBC5638709.1"/>
    <property type="molecule type" value="Genomic_DNA"/>
</dbReference>
<organism evidence="1 2">
    <name type="scientific">Ornithinibacillus hominis</name>
    <dbReference type="NCBI Taxonomy" id="2763055"/>
    <lineage>
        <taxon>Bacteria</taxon>
        <taxon>Bacillati</taxon>
        <taxon>Bacillota</taxon>
        <taxon>Bacilli</taxon>
        <taxon>Bacillales</taxon>
        <taxon>Bacillaceae</taxon>
        <taxon>Ornithinibacillus</taxon>
    </lineage>
</organism>
<accession>A0A923L979</accession>
<dbReference type="AlphaFoldDB" id="A0A923L979"/>
<sequence>MVERYIKGSILSNTIHNPSAVLMETDSGTYCLAGEPSNSFIDTFRAYYDENKGKRFTIFSPNKCCDDVIESIVTPDTKKMERKILKLNTKSFAEKVNTIKKPGDFKFHPISRDAITISNNFNEAYYHAHWVSIEQYLTNGICYYATNSAWKRELFLYGIVTH</sequence>
<dbReference type="RefSeq" id="WP_186871453.1">
    <property type="nucleotide sequence ID" value="NZ_JACOOL010000020.1"/>
</dbReference>
<reference evidence="1" key="1">
    <citation type="submission" date="2020-08" db="EMBL/GenBank/DDBJ databases">
        <title>Genome public.</title>
        <authorList>
            <person name="Liu C."/>
            <person name="Sun Q."/>
        </authorList>
    </citation>
    <scope>NUCLEOTIDE SEQUENCE</scope>
    <source>
        <strain evidence="1">BX22</strain>
    </source>
</reference>
<protein>
    <submittedName>
        <fullName evidence="1">GNAT family N-acetyltransferase</fullName>
    </submittedName>
</protein>
<comment type="caution">
    <text evidence="1">The sequence shown here is derived from an EMBL/GenBank/DDBJ whole genome shotgun (WGS) entry which is preliminary data.</text>
</comment>
<proteinExistence type="predicted"/>
<evidence type="ECO:0000313" key="1">
    <source>
        <dbReference type="EMBL" id="MBC5638709.1"/>
    </source>
</evidence>
<evidence type="ECO:0000313" key="2">
    <source>
        <dbReference type="Proteomes" id="UP000637359"/>
    </source>
</evidence>
<name>A0A923L979_9BACI</name>
<dbReference type="InterPro" id="IPR027365">
    <property type="entry name" value="GNAT_acetyltra_YdfB-like"/>
</dbReference>